<keyword evidence="2" id="KW-1133">Transmembrane helix</keyword>
<organism evidence="3 4">
    <name type="scientific">Triparma columacea</name>
    <dbReference type="NCBI Taxonomy" id="722753"/>
    <lineage>
        <taxon>Eukaryota</taxon>
        <taxon>Sar</taxon>
        <taxon>Stramenopiles</taxon>
        <taxon>Ochrophyta</taxon>
        <taxon>Bolidophyceae</taxon>
        <taxon>Parmales</taxon>
        <taxon>Triparmaceae</taxon>
        <taxon>Triparma</taxon>
    </lineage>
</organism>
<feature type="transmembrane region" description="Helical" evidence="2">
    <location>
        <begin position="449"/>
        <end position="468"/>
    </location>
</feature>
<keyword evidence="2" id="KW-0812">Transmembrane</keyword>
<protein>
    <recommendedName>
        <fullName evidence="5">EF-hand domain-containing protein</fullName>
    </recommendedName>
</protein>
<feature type="transmembrane region" description="Helical" evidence="2">
    <location>
        <begin position="319"/>
        <end position="344"/>
    </location>
</feature>
<name>A0A9W7GCQ1_9STRA</name>
<feature type="transmembrane region" description="Helical" evidence="2">
    <location>
        <begin position="281"/>
        <end position="299"/>
    </location>
</feature>
<dbReference type="OrthoDB" id="194092at2759"/>
<accession>A0A9W7GCQ1</accession>
<dbReference type="EMBL" id="BRYA01000125">
    <property type="protein sequence ID" value="GMI40336.1"/>
    <property type="molecule type" value="Genomic_DNA"/>
</dbReference>
<evidence type="ECO:0000256" key="2">
    <source>
        <dbReference type="SAM" id="Phobius"/>
    </source>
</evidence>
<evidence type="ECO:0008006" key="5">
    <source>
        <dbReference type="Google" id="ProtNLM"/>
    </source>
</evidence>
<dbReference type="Proteomes" id="UP001165065">
    <property type="component" value="Unassembled WGS sequence"/>
</dbReference>
<feature type="transmembrane region" description="Helical" evidence="2">
    <location>
        <begin position="590"/>
        <end position="608"/>
    </location>
</feature>
<dbReference type="PROSITE" id="PS00018">
    <property type="entry name" value="EF_HAND_1"/>
    <property type="match status" value="1"/>
</dbReference>
<proteinExistence type="predicted"/>
<feature type="transmembrane region" description="Helical" evidence="2">
    <location>
        <begin position="119"/>
        <end position="138"/>
    </location>
</feature>
<feature type="transmembrane region" description="Helical" evidence="2">
    <location>
        <begin position="480"/>
        <end position="499"/>
    </location>
</feature>
<dbReference type="AlphaFoldDB" id="A0A9W7GCQ1"/>
<feature type="region of interest" description="Disordered" evidence="1">
    <location>
        <begin position="1"/>
        <end position="39"/>
    </location>
</feature>
<gene>
    <name evidence="3" type="ORF">TrCOL_g12995</name>
</gene>
<keyword evidence="2" id="KW-0472">Membrane</keyword>
<evidence type="ECO:0000313" key="4">
    <source>
        <dbReference type="Proteomes" id="UP001165065"/>
    </source>
</evidence>
<feature type="transmembrane region" description="Helical" evidence="2">
    <location>
        <begin position="158"/>
        <end position="179"/>
    </location>
</feature>
<evidence type="ECO:0000313" key="3">
    <source>
        <dbReference type="EMBL" id="GMI40336.1"/>
    </source>
</evidence>
<evidence type="ECO:0000256" key="1">
    <source>
        <dbReference type="SAM" id="MobiDB-lite"/>
    </source>
</evidence>
<keyword evidence="4" id="KW-1185">Reference proteome</keyword>
<comment type="caution">
    <text evidence="3">The sequence shown here is derived from an EMBL/GenBank/DDBJ whole genome shotgun (WGS) entry which is preliminary data.</text>
</comment>
<dbReference type="InterPro" id="IPR018247">
    <property type="entry name" value="EF_Hand_1_Ca_BS"/>
</dbReference>
<reference evidence="4" key="1">
    <citation type="journal article" date="2023" name="Commun. Biol.">
        <title>Genome analysis of Parmales, the sister group of diatoms, reveals the evolutionary specialization of diatoms from phago-mixotrophs to photoautotrophs.</title>
        <authorList>
            <person name="Ban H."/>
            <person name="Sato S."/>
            <person name="Yoshikawa S."/>
            <person name="Yamada K."/>
            <person name="Nakamura Y."/>
            <person name="Ichinomiya M."/>
            <person name="Sato N."/>
            <person name="Blanc-Mathieu R."/>
            <person name="Endo H."/>
            <person name="Kuwata A."/>
            <person name="Ogata H."/>
        </authorList>
    </citation>
    <scope>NUCLEOTIDE SEQUENCE [LARGE SCALE GENOMIC DNA]</scope>
</reference>
<sequence length="628" mass="70552">MRHPSLSSAPRPDRGVEMSSNNPFLPIPPKTKPNLKKASRQIVKRMKSGETRMKIAQLSTFAAVSLAAGSKKRHERHVNRSRSATTDSQKVLADNNNVSTFKLREFCFTFLCEDKGLSFFAHTVNIVLLALPQLSFYYAATLYVRYPEELRADLVDGVEILVCGTLLLVRSLVISIKYAHFKPENLRRMERGTKEWDSDDSDTAMMLAGWGNKPRKLAGVLQGCIDHGMGITDVDLSKINFHLYDADAKFGAGEVEMSALSVLSRIITSQFGARFFQHRTFRTLGIVMPFLVSSVGPLTRAYYGLNPFGSCWQANYCTIIFAVFGTIYGILTLMLLFSCSFDFYRRLKAAKMLTALVTLPGVRVEDFLKNETAEDDDILIPTDTIYNEAQAHVTTNNPVSDKMSDALQSSKYIYFDMRNSDNAFAWMLTRRCLRKCGEPYFERCQIFNAFYLLTAAGAVAFANSLVWTGNPHTMLGLIQLIVYSVTLTSGFLMTAYFAAELQSMVSKDRLSLKRDIFLISRELIDVSAEKSITPKNADMDNNGLLDWNELEDYEKSLHESKQFMESSDALIDFEEEQHDPVNLLCFRADYMVFNTVIGALFGALFFAYEGYSNGGGGYDAEGRFVPGD</sequence>